<protein>
    <submittedName>
        <fullName evidence="5">HTH-type transcriptional regulator LrpC</fullName>
    </submittedName>
</protein>
<dbReference type="CDD" id="cd00090">
    <property type="entry name" value="HTH_ARSR"/>
    <property type="match status" value="1"/>
</dbReference>
<keyword evidence="3" id="KW-0804">Transcription</keyword>
<organism evidence="5 6">
    <name type="scientific">Pseudovibrio axinellae</name>
    <dbReference type="NCBI Taxonomy" id="989403"/>
    <lineage>
        <taxon>Bacteria</taxon>
        <taxon>Pseudomonadati</taxon>
        <taxon>Pseudomonadota</taxon>
        <taxon>Alphaproteobacteria</taxon>
        <taxon>Hyphomicrobiales</taxon>
        <taxon>Stappiaceae</taxon>
        <taxon>Pseudovibrio</taxon>
    </lineage>
</organism>
<dbReference type="GO" id="GO:0043200">
    <property type="term" value="P:response to amino acid"/>
    <property type="evidence" value="ECO:0007669"/>
    <property type="project" value="TreeGrafter"/>
</dbReference>
<name>A0A165SZL9_9HYPH</name>
<dbReference type="AlphaFoldDB" id="A0A165SZL9"/>
<gene>
    <name evidence="5" type="primary">lrpC</name>
    <name evidence="5" type="ORF">PsAD2_04446</name>
</gene>
<accession>A0A165SZL9</accession>
<evidence type="ECO:0000256" key="3">
    <source>
        <dbReference type="ARBA" id="ARBA00023163"/>
    </source>
</evidence>
<dbReference type="GO" id="GO:0043565">
    <property type="term" value="F:sequence-specific DNA binding"/>
    <property type="evidence" value="ECO:0007669"/>
    <property type="project" value="InterPro"/>
</dbReference>
<dbReference type="PROSITE" id="PS50956">
    <property type="entry name" value="HTH_ASNC_2"/>
    <property type="match status" value="1"/>
</dbReference>
<dbReference type="STRING" id="989403.SAMN05421798_1117"/>
<dbReference type="PRINTS" id="PR00033">
    <property type="entry name" value="HTHASNC"/>
</dbReference>
<dbReference type="PATRIC" id="fig|989403.3.peg.4875"/>
<proteinExistence type="predicted"/>
<dbReference type="InterPro" id="IPR036390">
    <property type="entry name" value="WH_DNA-bd_sf"/>
</dbReference>
<dbReference type="InterPro" id="IPR000485">
    <property type="entry name" value="AsnC-type_HTH_dom"/>
</dbReference>
<dbReference type="SUPFAM" id="SSF46785">
    <property type="entry name" value="Winged helix' DNA-binding domain"/>
    <property type="match status" value="1"/>
</dbReference>
<keyword evidence="2" id="KW-0238">DNA-binding</keyword>
<dbReference type="InterPro" id="IPR019887">
    <property type="entry name" value="Tscrpt_reg_AsnC/Lrp_C"/>
</dbReference>
<evidence type="ECO:0000259" key="4">
    <source>
        <dbReference type="PROSITE" id="PS50956"/>
    </source>
</evidence>
<dbReference type="GO" id="GO:0006355">
    <property type="term" value="P:regulation of DNA-templated transcription"/>
    <property type="evidence" value="ECO:0007669"/>
    <property type="project" value="UniProtKB-ARBA"/>
</dbReference>
<dbReference type="PANTHER" id="PTHR30154:SF51">
    <property type="entry name" value="ASNC-FAMILY TRANSCRIPTIONAL REGULATORY PROTEIN"/>
    <property type="match status" value="1"/>
</dbReference>
<evidence type="ECO:0000313" key="6">
    <source>
        <dbReference type="Proteomes" id="UP000076577"/>
    </source>
</evidence>
<dbReference type="InterPro" id="IPR011008">
    <property type="entry name" value="Dimeric_a/b-barrel"/>
</dbReference>
<dbReference type="InterPro" id="IPR011991">
    <property type="entry name" value="ArsR-like_HTH"/>
</dbReference>
<dbReference type="EMBL" id="LMCB01000159">
    <property type="protein sequence ID" value="KZL05091.1"/>
    <property type="molecule type" value="Genomic_DNA"/>
</dbReference>
<dbReference type="InterPro" id="IPR036388">
    <property type="entry name" value="WH-like_DNA-bd_sf"/>
</dbReference>
<dbReference type="OrthoDB" id="9809462at2"/>
<dbReference type="PANTHER" id="PTHR30154">
    <property type="entry name" value="LEUCINE-RESPONSIVE REGULATORY PROTEIN"/>
    <property type="match status" value="1"/>
</dbReference>
<comment type="caution">
    <text evidence="5">The sequence shown here is derived from an EMBL/GenBank/DDBJ whole genome shotgun (WGS) entry which is preliminary data.</text>
</comment>
<keyword evidence="1" id="KW-0805">Transcription regulation</keyword>
<keyword evidence="6" id="KW-1185">Reference proteome</keyword>
<evidence type="ECO:0000256" key="2">
    <source>
        <dbReference type="ARBA" id="ARBA00023125"/>
    </source>
</evidence>
<evidence type="ECO:0000256" key="1">
    <source>
        <dbReference type="ARBA" id="ARBA00023015"/>
    </source>
</evidence>
<reference evidence="5 6" key="1">
    <citation type="journal article" date="2016" name="Front. Microbiol.">
        <title>Comparative Genomic Analysis Reveals a Diverse Repertoire of Genes Involved in Prokaryote-Eukaryote Interactions within the Pseudovibrio Genus.</title>
        <authorList>
            <person name="Romano S."/>
            <person name="Fernandez-Guerra A."/>
            <person name="Reen F.J."/>
            <person name="Glockner F.O."/>
            <person name="Crowley S.P."/>
            <person name="O'Sullivan O."/>
            <person name="Cotter P.D."/>
            <person name="Adams C."/>
            <person name="Dobson A.D."/>
            <person name="O'Gara F."/>
        </authorList>
    </citation>
    <scope>NUCLEOTIDE SEQUENCE [LARGE SCALE GENOMIC DNA]</scope>
    <source>
        <strain evidence="5 6">Ad2</strain>
    </source>
</reference>
<dbReference type="Gene3D" id="1.10.10.10">
    <property type="entry name" value="Winged helix-like DNA-binding domain superfamily/Winged helix DNA-binding domain"/>
    <property type="match status" value="1"/>
</dbReference>
<dbReference type="RefSeq" id="WP_068010780.1">
    <property type="nucleotide sequence ID" value="NZ_FOFM01000011.1"/>
</dbReference>
<dbReference type="Pfam" id="PF01037">
    <property type="entry name" value="AsnC_trans_reg"/>
    <property type="match status" value="1"/>
</dbReference>
<dbReference type="GO" id="GO:0005829">
    <property type="term" value="C:cytosol"/>
    <property type="evidence" value="ECO:0007669"/>
    <property type="project" value="TreeGrafter"/>
</dbReference>
<dbReference type="SUPFAM" id="SSF54909">
    <property type="entry name" value="Dimeric alpha+beta barrel"/>
    <property type="match status" value="1"/>
</dbReference>
<dbReference type="Proteomes" id="UP000076577">
    <property type="component" value="Unassembled WGS sequence"/>
</dbReference>
<sequence>MPKDTKYLDETGCKILSILDRDGRISISELASRIGLSAPSTAERVRKLEQDDIITGFTVEISPKALGYILEAIVRVKPSPGNLHVVEQLILNEPRFTSCDKVTGEDCFVTRIYLRDVSELDDLLDPLHEKAMTNTSVVKASPIRNRMVPLG</sequence>
<evidence type="ECO:0000313" key="5">
    <source>
        <dbReference type="EMBL" id="KZL05091.1"/>
    </source>
</evidence>
<feature type="domain" description="HTH asnC-type" evidence="4">
    <location>
        <begin position="8"/>
        <end position="69"/>
    </location>
</feature>
<dbReference type="InterPro" id="IPR019888">
    <property type="entry name" value="Tscrpt_reg_AsnC-like"/>
</dbReference>
<dbReference type="SMART" id="SM00344">
    <property type="entry name" value="HTH_ASNC"/>
    <property type="match status" value="1"/>
</dbReference>
<dbReference type="Gene3D" id="3.30.70.920">
    <property type="match status" value="1"/>
</dbReference>
<dbReference type="Pfam" id="PF13412">
    <property type="entry name" value="HTH_24"/>
    <property type="match status" value="1"/>
</dbReference>